<evidence type="ECO:0000313" key="1">
    <source>
        <dbReference type="EMBL" id="MCC0093289.1"/>
    </source>
</evidence>
<organism evidence="1 2">
    <name type="scientific">Streptomyces flavotricini</name>
    <dbReference type="NCBI Taxonomy" id="66888"/>
    <lineage>
        <taxon>Bacteria</taxon>
        <taxon>Bacillati</taxon>
        <taxon>Actinomycetota</taxon>
        <taxon>Actinomycetes</taxon>
        <taxon>Kitasatosporales</taxon>
        <taxon>Streptomycetaceae</taxon>
        <taxon>Streptomyces</taxon>
    </lineage>
</organism>
<protein>
    <submittedName>
        <fullName evidence="1">Uncharacterized protein</fullName>
    </submittedName>
</protein>
<proteinExistence type="predicted"/>
<evidence type="ECO:0000313" key="2">
    <source>
        <dbReference type="Proteomes" id="UP001520654"/>
    </source>
</evidence>
<keyword evidence="2" id="KW-1185">Reference proteome</keyword>
<reference evidence="1 2" key="1">
    <citation type="submission" date="2021-08" db="EMBL/GenBank/DDBJ databases">
        <title>Genomic Architecture of Streptomyces flavotricini NGL1 and Streptomyces erythrochromogenes HMS4 With Differential Plant Beneficial attributes and laccase production capabilities.</title>
        <authorList>
            <person name="Salwan R."/>
            <person name="Kaur R."/>
            <person name="Sharma V."/>
        </authorList>
    </citation>
    <scope>NUCLEOTIDE SEQUENCE [LARGE SCALE GENOMIC DNA]</scope>
    <source>
        <strain evidence="1 2">NGL1</strain>
    </source>
</reference>
<comment type="caution">
    <text evidence="1">The sequence shown here is derived from an EMBL/GenBank/DDBJ whole genome shotgun (WGS) entry which is preliminary data.</text>
</comment>
<gene>
    <name evidence="1" type="ORF">K7B10_00395</name>
</gene>
<dbReference type="RefSeq" id="WP_229333948.1">
    <property type="nucleotide sequence ID" value="NZ_JAINUL010000001.1"/>
</dbReference>
<dbReference type="EMBL" id="JAINUL010000001">
    <property type="protein sequence ID" value="MCC0093289.1"/>
    <property type="molecule type" value="Genomic_DNA"/>
</dbReference>
<sequence length="279" mass="31461">MPSLDQDGAASARLLQDPVCQQRPPWLTFVSLEGQRCPPHPFAGQKVQWPHLCRRVTRMTDTPMHLEDLRAYAQGEIFLLSRAGEAFEGLVYNTSGFGPCPADEFAAIDTAQLAKDTGCDLVWKNPRRFWMMDTLTIDLAGEPRELGGLMFNCLADMQMPAGFDPQRDQSALAYRPMQIHRANTYTFLSGRPVFLLRSPDETTWVMQTFTDHVDHSLTESALPRLAERLTLPEGWTYKARTVDRDLTITTHGVAHIVSDNLANMYQGCVDGVNNFDPWE</sequence>
<accession>A0ABS8DXE6</accession>
<dbReference type="Proteomes" id="UP001520654">
    <property type="component" value="Unassembled WGS sequence"/>
</dbReference>
<name>A0ABS8DXE6_9ACTN</name>